<gene>
    <name evidence="1" type="ORF">F0357_13680</name>
</gene>
<protein>
    <submittedName>
        <fullName evidence="1">Uncharacterized protein</fullName>
    </submittedName>
</protein>
<evidence type="ECO:0000313" key="2">
    <source>
        <dbReference type="Proteomes" id="UP000332515"/>
    </source>
</evidence>
<comment type="caution">
    <text evidence="1">The sequence shown here is derived from an EMBL/GenBank/DDBJ whole genome shotgun (WGS) entry which is preliminary data.</text>
</comment>
<reference evidence="1 2" key="1">
    <citation type="submission" date="2019-09" db="EMBL/GenBank/DDBJ databases">
        <title>Segnochrobactrum spirostomi gen. nov., sp. nov., isolated from the ciliate Spirostomum cf. yagiui and description of a novel family, Segnochrobactraceae fam. nov. within the order Rhizobiales of the class Alphaproteobacteria.</title>
        <authorList>
            <person name="Akter S."/>
            <person name="Shazib S.U.A."/>
            <person name="Shin M.K."/>
        </authorList>
    </citation>
    <scope>NUCLEOTIDE SEQUENCE [LARGE SCALE GENOMIC DNA]</scope>
    <source>
        <strain evidence="1 2">Sp-1</strain>
    </source>
</reference>
<dbReference type="AlphaFoldDB" id="A0A6A7Y7N6"/>
<keyword evidence="2" id="KW-1185">Reference proteome</keyword>
<organism evidence="1 2">
    <name type="scientific">Segnochrobactrum spirostomi</name>
    <dbReference type="NCBI Taxonomy" id="2608987"/>
    <lineage>
        <taxon>Bacteria</taxon>
        <taxon>Pseudomonadati</taxon>
        <taxon>Pseudomonadota</taxon>
        <taxon>Alphaproteobacteria</taxon>
        <taxon>Hyphomicrobiales</taxon>
        <taxon>Segnochrobactraceae</taxon>
        <taxon>Segnochrobactrum</taxon>
    </lineage>
</organism>
<evidence type="ECO:0000313" key="1">
    <source>
        <dbReference type="EMBL" id="MQT13672.1"/>
    </source>
</evidence>
<dbReference type="Proteomes" id="UP000332515">
    <property type="component" value="Unassembled WGS sequence"/>
</dbReference>
<sequence length="66" mass="7357">MKHHPDRVRSLTADIGRDGRTLVLQFRTTSPDLTEAMLEGIAADLRRGELRLACFVIDCSHVAVQP</sequence>
<dbReference type="RefSeq" id="WP_153482725.1">
    <property type="nucleotide sequence ID" value="NZ_VWNA01000001.1"/>
</dbReference>
<name>A0A6A7Y7N6_9HYPH</name>
<dbReference type="EMBL" id="VWNA01000001">
    <property type="protein sequence ID" value="MQT13672.1"/>
    <property type="molecule type" value="Genomic_DNA"/>
</dbReference>
<proteinExistence type="predicted"/>
<accession>A0A6A7Y7N6</accession>